<dbReference type="PANTHER" id="PTHR10622">
    <property type="entry name" value="HET DOMAIN-CONTAINING PROTEIN"/>
    <property type="match status" value="1"/>
</dbReference>
<dbReference type="Pfam" id="PF06985">
    <property type="entry name" value="HET"/>
    <property type="match status" value="1"/>
</dbReference>
<name>A0AAN6WPQ6_9PEZI</name>
<evidence type="ECO:0000259" key="1">
    <source>
        <dbReference type="Pfam" id="PF06985"/>
    </source>
</evidence>
<dbReference type="EMBL" id="MU864457">
    <property type="protein sequence ID" value="KAK4185221.1"/>
    <property type="molecule type" value="Genomic_DNA"/>
</dbReference>
<feature type="non-terminal residue" evidence="2">
    <location>
        <position position="273"/>
    </location>
</feature>
<organism evidence="2 3">
    <name type="scientific">Podospora australis</name>
    <dbReference type="NCBI Taxonomy" id="1536484"/>
    <lineage>
        <taxon>Eukaryota</taxon>
        <taxon>Fungi</taxon>
        <taxon>Dikarya</taxon>
        <taxon>Ascomycota</taxon>
        <taxon>Pezizomycotina</taxon>
        <taxon>Sordariomycetes</taxon>
        <taxon>Sordariomycetidae</taxon>
        <taxon>Sordariales</taxon>
        <taxon>Podosporaceae</taxon>
        <taxon>Podospora</taxon>
    </lineage>
</organism>
<dbReference type="PANTHER" id="PTHR10622:SF12">
    <property type="entry name" value="HET DOMAIN-CONTAINING PROTEIN"/>
    <property type="match status" value="1"/>
</dbReference>
<dbReference type="InterPro" id="IPR010730">
    <property type="entry name" value="HET"/>
</dbReference>
<protein>
    <submittedName>
        <fullName evidence="2">Heterokaryon incompatibility protein-domain-containing protein</fullName>
    </submittedName>
</protein>
<gene>
    <name evidence="2" type="ORF">QBC35DRAFT_343947</name>
</gene>
<evidence type="ECO:0000313" key="2">
    <source>
        <dbReference type="EMBL" id="KAK4185221.1"/>
    </source>
</evidence>
<proteinExistence type="predicted"/>
<feature type="domain" description="Heterokaryon incompatibility" evidence="1">
    <location>
        <begin position="22"/>
        <end position="107"/>
    </location>
</feature>
<reference evidence="2" key="2">
    <citation type="submission" date="2023-05" db="EMBL/GenBank/DDBJ databases">
        <authorList>
            <consortium name="Lawrence Berkeley National Laboratory"/>
            <person name="Steindorff A."/>
            <person name="Hensen N."/>
            <person name="Bonometti L."/>
            <person name="Westerberg I."/>
            <person name="Brannstrom I.O."/>
            <person name="Guillou S."/>
            <person name="Cros-Aarteil S."/>
            <person name="Calhoun S."/>
            <person name="Haridas S."/>
            <person name="Kuo A."/>
            <person name="Mondo S."/>
            <person name="Pangilinan J."/>
            <person name="Riley R."/>
            <person name="Labutti K."/>
            <person name="Andreopoulos B."/>
            <person name="Lipzen A."/>
            <person name="Chen C."/>
            <person name="Yanf M."/>
            <person name="Daum C."/>
            <person name="Ng V."/>
            <person name="Clum A."/>
            <person name="Ohm R."/>
            <person name="Martin F."/>
            <person name="Silar P."/>
            <person name="Natvig D."/>
            <person name="Lalanne C."/>
            <person name="Gautier V."/>
            <person name="Ament-Velasquez S.L."/>
            <person name="Kruys A."/>
            <person name="Hutchinson M.I."/>
            <person name="Powell A.J."/>
            <person name="Barry K."/>
            <person name="Miller A.N."/>
            <person name="Grigoriev I.V."/>
            <person name="Debuchy R."/>
            <person name="Gladieux P."/>
            <person name="Thoren M.H."/>
            <person name="Johannesson H."/>
        </authorList>
    </citation>
    <scope>NUCLEOTIDE SEQUENCE</scope>
    <source>
        <strain evidence="2">PSN309</strain>
    </source>
</reference>
<dbReference type="Proteomes" id="UP001302126">
    <property type="component" value="Unassembled WGS sequence"/>
</dbReference>
<accession>A0AAN6WPQ6</accession>
<dbReference type="AlphaFoldDB" id="A0AAN6WPQ6"/>
<comment type="caution">
    <text evidence="2">The sequence shown here is derived from an EMBL/GenBank/DDBJ whole genome shotgun (WGS) entry which is preliminary data.</text>
</comment>
<sequence>MRLINSSSFEFEDFIDPTAVDYAILSHTWADEEVSYQDMISNRSQAEKKLGFTKIREAARLAVEKGFQYVWIDTCCIDKSSSAELSEAINSMFFWYAQSNVCFAHLADLPPGGQQTLEFQQLRDCRWFSRGWTLQELIAPRRLEFYDSEWRFRGTKEQHARKVLKDVTGIEPYALLLGGQPSILAKRSAVEKMIWASQRETTRPEDMAYCLFGLFGVNMPLLYGEGGDKAFIRLQTAILAATNDLSILAWSLPKDMEHKSGFCQILATSPRFF</sequence>
<evidence type="ECO:0000313" key="3">
    <source>
        <dbReference type="Proteomes" id="UP001302126"/>
    </source>
</evidence>
<keyword evidence="3" id="KW-1185">Reference proteome</keyword>
<reference evidence="2" key="1">
    <citation type="journal article" date="2023" name="Mol. Phylogenet. Evol.">
        <title>Genome-scale phylogeny and comparative genomics of the fungal order Sordariales.</title>
        <authorList>
            <person name="Hensen N."/>
            <person name="Bonometti L."/>
            <person name="Westerberg I."/>
            <person name="Brannstrom I.O."/>
            <person name="Guillou S."/>
            <person name="Cros-Aarteil S."/>
            <person name="Calhoun S."/>
            <person name="Haridas S."/>
            <person name="Kuo A."/>
            <person name="Mondo S."/>
            <person name="Pangilinan J."/>
            <person name="Riley R."/>
            <person name="LaButti K."/>
            <person name="Andreopoulos B."/>
            <person name="Lipzen A."/>
            <person name="Chen C."/>
            <person name="Yan M."/>
            <person name="Daum C."/>
            <person name="Ng V."/>
            <person name="Clum A."/>
            <person name="Steindorff A."/>
            <person name="Ohm R.A."/>
            <person name="Martin F."/>
            <person name="Silar P."/>
            <person name="Natvig D.O."/>
            <person name="Lalanne C."/>
            <person name="Gautier V."/>
            <person name="Ament-Velasquez S.L."/>
            <person name="Kruys A."/>
            <person name="Hutchinson M.I."/>
            <person name="Powell A.J."/>
            <person name="Barry K."/>
            <person name="Miller A.N."/>
            <person name="Grigoriev I.V."/>
            <person name="Debuchy R."/>
            <person name="Gladieux P."/>
            <person name="Hiltunen Thoren M."/>
            <person name="Johannesson H."/>
        </authorList>
    </citation>
    <scope>NUCLEOTIDE SEQUENCE</scope>
    <source>
        <strain evidence="2">PSN309</strain>
    </source>
</reference>